<feature type="transmembrane region" description="Helical" evidence="2">
    <location>
        <begin position="695"/>
        <end position="717"/>
    </location>
</feature>
<evidence type="ECO:0000256" key="2">
    <source>
        <dbReference type="SAM" id="Phobius"/>
    </source>
</evidence>
<proteinExistence type="predicted"/>
<keyword evidence="2" id="KW-1133">Transmembrane helix</keyword>
<feature type="transmembrane region" description="Helical" evidence="2">
    <location>
        <begin position="668"/>
        <end position="688"/>
    </location>
</feature>
<feature type="transmembrane region" description="Helical" evidence="2">
    <location>
        <begin position="638"/>
        <end position="662"/>
    </location>
</feature>
<feature type="transmembrane region" description="Helical" evidence="2">
    <location>
        <begin position="82"/>
        <end position="101"/>
    </location>
</feature>
<evidence type="ECO:0000256" key="1">
    <source>
        <dbReference type="SAM" id="MobiDB-lite"/>
    </source>
</evidence>
<evidence type="ECO:0000313" key="3">
    <source>
        <dbReference type="EMBL" id="CAD9254937.1"/>
    </source>
</evidence>
<feature type="region of interest" description="Disordered" evidence="1">
    <location>
        <begin position="812"/>
        <end position="888"/>
    </location>
</feature>
<feature type="compositionally biased region" description="Basic and acidic residues" evidence="1">
    <location>
        <begin position="846"/>
        <end position="863"/>
    </location>
</feature>
<sequence>MGPKIKGYRYADDGTHPARFRIGSDADKREAWRIREFLTDDIAERKVHYDTWVEEPRERTLSEEDAQRLRMLHVFSSRRWDLAYLSLLTFWCVLLAGSDWIPDQFTHYLVLPQLAMSFCALVPSVGAVFFRYLQNDWTNITALDESRNWGVFFVLALKSTARGMEAGKPPPTLKSCLLETLDNWKKRLEKLRAFFRKLSPSSAKVGAGDDEERPKRSTAGISDQNNLPPVDKDGKNQWRCIACAEVNKYTVDLDKMRWNLRTEAEVELVIRIHERTGQAYADFVKHQPILKCKKCGTPKRYKPRKCAQHLFDSTGELRKLRTESFEKLTPEELERLAAGGRSKKTREVPLSDKLRRFRLQSGNARNALFDTVDDDESVRTSATHNTNPNLSADSEAAAVVPPTNHYKGEYILPTANPPKPPKPVSTMGAIYRKRRAQWKRLCEPVARIFRPARRRISLEWEYNRRVWIIFRVLFLDEHDEDEDHYLYSDFRLKQILDAKYRVHVPRFSADPFDLYVGQDVECHMQQSLWYPGRITRRHDNGTFDVLYDNGQNVAFIEGKDIRGRPKVRQPFVPGFIAGASVVLALVWPLFTALTLADPERADVAAVLPLFFYAFAILVAMIAEFFVKKMYSGGAAFGVRIWGFFAAPFLWLWVYAAAVLGAVNDRGNADWGGVLFCSVMFSVSACGVTSMLEPALGLYCLAMSAPYTVFQFLLARHMRTWREDGSPKPPLIVVMVPMLLFLMGAYVGHYFLPYVWEARCDDGSSSYYARRLAEMIEEQYNNKPKDKLTMGARIKRISALIANLPKNLSMMGTARPRTPTPLAAPNMGELPEGEEGEDYNEDEEEPEHLVYVEDRERPYGHDPTDADIDSSDAAGEPAGEEKAQAQASA</sequence>
<keyword evidence="2" id="KW-0472">Membrane</keyword>
<accession>A0A7S1XS52</accession>
<name>A0A7S1XS52_9STRA</name>
<feature type="compositionally biased region" description="Low complexity" evidence="1">
    <location>
        <begin position="812"/>
        <end position="829"/>
    </location>
</feature>
<organism evidence="3">
    <name type="scientific">Phaeomonas parva</name>
    <dbReference type="NCBI Taxonomy" id="124430"/>
    <lineage>
        <taxon>Eukaryota</taxon>
        <taxon>Sar</taxon>
        <taxon>Stramenopiles</taxon>
        <taxon>Ochrophyta</taxon>
        <taxon>Pinguiophyceae</taxon>
        <taxon>Pinguiochrysidales</taxon>
        <taxon>Pinguiochrysidaceae</taxon>
        <taxon>Phaeomonas</taxon>
    </lineage>
</organism>
<dbReference type="AlphaFoldDB" id="A0A7S1XS52"/>
<reference evidence="3" key="1">
    <citation type="submission" date="2021-01" db="EMBL/GenBank/DDBJ databases">
        <authorList>
            <person name="Corre E."/>
            <person name="Pelletier E."/>
            <person name="Niang G."/>
            <person name="Scheremetjew M."/>
            <person name="Finn R."/>
            <person name="Kale V."/>
            <person name="Holt S."/>
            <person name="Cochrane G."/>
            <person name="Meng A."/>
            <person name="Brown T."/>
            <person name="Cohen L."/>
        </authorList>
    </citation>
    <scope>NUCLEOTIDE SEQUENCE</scope>
    <source>
        <strain evidence="3">CCMP2877</strain>
    </source>
</reference>
<gene>
    <name evidence="3" type="ORF">PPAR1163_LOCUS13305</name>
</gene>
<feature type="region of interest" description="Disordered" evidence="1">
    <location>
        <begin position="202"/>
        <end position="232"/>
    </location>
</feature>
<feature type="transmembrane region" description="Helical" evidence="2">
    <location>
        <begin position="605"/>
        <end position="626"/>
    </location>
</feature>
<keyword evidence="2" id="KW-0812">Transmembrane</keyword>
<feature type="transmembrane region" description="Helical" evidence="2">
    <location>
        <begin position="571"/>
        <end position="593"/>
    </location>
</feature>
<feature type="transmembrane region" description="Helical" evidence="2">
    <location>
        <begin position="113"/>
        <end position="133"/>
    </location>
</feature>
<dbReference type="Gene3D" id="2.30.30.140">
    <property type="match status" value="1"/>
</dbReference>
<protein>
    <submittedName>
        <fullName evidence="3">Uncharacterized protein</fullName>
    </submittedName>
</protein>
<dbReference type="EMBL" id="HBGJ01020515">
    <property type="protein sequence ID" value="CAD9254937.1"/>
    <property type="molecule type" value="Transcribed_RNA"/>
</dbReference>
<feature type="compositionally biased region" description="Acidic residues" evidence="1">
    <location>
        <begin position="830"/>
        <end position="845"/>
    </location>
</feature>
<feature type="transmembrane region" description="Helical" evidence="2">
    <location>
        <begin position="729"/>
        <end position="751"/>
    </location>
</feature>